<dbReference type="InterPro" id="IPR050490">
    <property type="entry name" value="Bact_solute-bd_prot1"/>
</dbReference>
<dbReference type="Gene3D" id="3.40.190.10">
    <property type="entry name" value="Periplasmic binding protein-like II"/>
    <property type="match status" value="2"/>
</dbReference>
<dbReference type="OrthoDB" id="8317736at2"/>
<gene>
    <name evidence="1" type="ORF">TK50_13865</name>
</gene>
<dbReference type="PROSITE" id="PS51318">
    <property type="entry name" value="TAT"/>
    <property type="match status" value="1"/>
</dbReference>
<reference evidence="1 2" key="1">
    <citation type="submission" date="2015-01" db="EMBL/GenBank/DDBJ databases">
        <title>Sequencing and annotation of Micromonospora carbonacea strain JXNU-1 genome.</title>
        <authorList>
            <person name="Long Z."/>
            <person name="Huang Y."/>
            <person name="Jiang Y."/>
        </authorList>
    </citation>
    <scope>NUCLEOTIDE SEQUENCE [LARGE SCALE GENOMIC DNA]</scope>
    <source>
        <strain evidence="1 2">JXNU-1</strain>
    </source>
</reference>
<organism evidence="1 2">
    <name type="scientific">Micromonospora haikouensis</name>
    <dbReference type="NCBI Taxonomy" id="686309"/>
    <lineage>
        <taxon>Bacteria</taxon>
        <taxon>Bacillati</taxon>
        <taxon>Actinomycetota</taxon>
        <taxon>Actinomycetes</taxon>
        <taxon>Micromonosporales</taxon>
        <taxon>Micromonosporaceae</taxon>
        <taxon>Micromonospora</taxon>
    </lineage>
</organism>
<dbReference type="PANTHER" id="PTHR43649">
    <property type="entry name" value="ARABINOSE-BINDING PROTEIN-RELATED"/>
    <property type="match status" value="1"/>
</dbReference>
<dbReference type="GeneID" id="301305196"/>
<proteinExistence type="predicted"/>
<dbReference type="PROSITE" id="PS51257">
    <property type="entry name" value="PROKAR_LIPOPROTEIN"/>
    <property type="match status" value="1"/>
</dbReference>
<dbReference type="SUPFAM" id="SSF53850">
    <property type="entry name" value="Periplasmic binding protein-like II"/>
    <property type="match status" value="1"/>
</dbReference>
<dbReference type="PANTHER" id="PTHR43649:SF14">
    <property type="entry name" value="BLR3389 PROTEIN"/>
    <property type="match status" value="1"/>
</dbReference>
<sequence>MSAHLSRRTLLGLVGAGAGAYLLSGCSGDDESGDPNAPQTIDWWHIQNTEPMLPVWAAAAEEYKTAHSNVKIEIQPLENEAFKAKLTTATQAGSPPDLFQSWGGGVLRQQAEAGLVKDITDDVKPWIGSLLPLSLEPYTIDGKIYGVPFDIGMVGFWYNKDLFAKAQITEPPTTWAALLDTVRKLKAAGIVPIALAGKEKWPAHFYWAYLSMRIGGLGALQQAAKDKNFDTPDFVAAGDRLKELVDLQPFQKGFLGAEYGSPDGQAATMGNGGAALELMGQWAPSVQASSSTSKKGIGDKLGFFPFPAVDGGKGSATEVFGGGNGFAVGKDAPAATLDFLKALLSVDSQRKSAKTGAVLPTVKEATDAISDPNNKTVAQALASATGFQLYLDQAYPPAVGQQVNDSVAELIAGNKTSAQILKDITAVAKSQ</sequence>
<evidence type="ECO:0000313" key="2">
    <source>
        <dbReference type="Proteomes" id="UP000032254"/>
    </source>
</evidence>
<dbReference type="EMBL" id="JXSX01000001">
    <property type="protein sequence ID" value="KIR66249.1"/>
    <property type="molecule type" value="Genomic_DNA"/>
</dbReference>
<dbReference type="Pfam" id="PF01547">
    <property type="entry name" value="SBP_bac_1"/>
    <property type="match status" value="1"/>
</dbReference>
<dbReference type="AlphaFoldDB" id="A0A0D0X5W9"/>
<name>A0A0D0X5W9_9ACTN</name>
<dbReference type="RefSeq" id="WP_043963119.1">
    <property type="nucleotide sequence ID" value="NZ_JBEZEN010000021.1"/>
</dbReference>
<protein>
    <submittedName>
        <fullName evidence="1">ABC transporter substrate-binding protein</fullName>
    </submittedName>
</protein>
<dbReference type="InterPro" id="IPR006059">
    <property type="entry name" value="SBP"/>
</dbReference>
<dbReference type="Proteomes" id="UP000032254">
    <property type="component" value="Unassembled WGS sequence"/>
</dbReference>
<accession>A0A0D0X5W9</accession>
<keyword evidence="2" id="KW-1185">Reference proteome</keyword>
<evidence type="ECO:0000313" key="1">
    <source>
        <dbReference type="EMBL" id="KIR66249.1"/>
    </source>
</evidence>
<comment type="caution">
    <text evidence="1">The sequence shown here is derived from an EMBL/GenBank/DDBJ whole genome shotgun (WGS) entry which is preliminary data.</text>
</comment>
<dbReference type="PATRIC" id="fig|47853.6.peg.2928"/>
<dbReference type="InterPro" id="IPR006311">
    <property type="entry name" value="TAT_signal"/>
</dbReference>